<reference evidence="18" key="1">
    <citation type="submission" date="2018-05" db="EMBL/GenBank/DDBJ databases">
        <title>Draft genome of Mucuna pruriens seed.</title>
        <authorList>
            <person name="Nnadi N.E."/>
            <person name="Vos R."/>
            <person name="Hasami M.H."/>
            <person name="Devisetty U.K."/>
            <person name="Aguiy J.C."/>
        </authorList>
    </citation>
    <scope>NUCLEOTIDE SEQUENCE [LARGE SCALE GENOMIC DNA]</scope>
    <source>
        <strain evidence="18">JCA_2017</strain>
    </source>
</reference>
<dbReference type="PROSITE" id="PS50011">
    <property type="entry name" value="PROTEIN_KINASE_DOM"/>
    <property type="match status" value="1"/>
</dbReference>
<evidence type="ECO:0000256" key="6">
    <source>
        <dbReference type="ARBA" id="ARBA00022692"/>
    </source>
</evidence>
<evidence type="ECO:0000256" key="14">
    <source>
        <dbReference type="ARBA" id="ARBA00046288"/>
    </source>
</evidence>
<dbReference type="GO" id="GO:0016020">
    <property type="term" value="C:membrane"/>
    <property type="evidence" value="ECO:0007669"/>
    <property type="project" value="UniProtKB-SubCell"/>
</dbReference>
<feature type="non-terminal residue" evidence="18">
    <location>
        <position position="1"/>
    </location>
</feature>
<comment type="subcellular location">
    <subcellularLocation>
        <location evidence="14">Endomembrane system</location>
        <topology evidence="14">Single-pass type I membrane protein</topology>
    </subcellularLocation>
    <subcellularLocation>
        <location evidence="1">Membrane</location>
        <topology evidence="1">Peripheral membrane protein</topology>
    </subcellularLocation>
    <subcellularLocation>
        <location evidence="2">Secreted</location>
        <location evidence="2">Cell wall</location>
    </subcellularLocation>
</comment>
<keyword evidence="8" id="KW-0677">Repeat</keyword>
<dbReference type="Proteomes" id="UP000257109">
    <property type="component" value="Unassembled WGS sequence"/>
</dbReference>
<evidence type="ECO:0000256" key="12">
    <source>
        <dbReference type="ARBA" id="ARBA00023157"/>
    </source>
</evidence>
<dbReference type="FunFam" id="3.80.10.10:FF:000400">
    <property type="entry name" value="Nuclear pore complex protein NUP107"/>
    <property type="match status" value="1"/>
</dbReference>
<feature type="region of interest" description="Disordered" evidence="15">
    <location>
        <begin position="232"/>
        <end position="281"/>
    </location>
</feature>
<evidence type="ECO:0000313" key="18">
    <source>
        <dbReference type="EMBL" id="RDY13760.1"/>
    </source>
</evidence>
<dbReference type="Pfam" id="PF08263">
    <property type="entry name" value="LRRNT_2"/>
    <property type="match status" value="1"/>
</dbReference>
<comment type="caution">
    <text evidence="18">The sequence shown here is derived from an EMBL/GenBank/DDBJ whole genome shotgun (WGS) entry which is preliminary data.</text>
</comment>
<evidence type="ECO:0000256" key="1">
    <source>
        <dbReference type="ARBA" id="ARBA00004170"/>
    </source>
</evidence>
<keyword evidence="6 16" id="KW-0812">Transmembrane</keyword>
<dbReference type="InterPro" id="IPR013210">
    <property type="entry name" value="LRR_N_plant-typ"/>
</dbReference>
<dbReference type="InterPro" id="IPR032675">
    <property type="entry name" value="LRR_dom_sf"/>
</dbReference>
<sequence>MEERWRFITWLKLFRVFVSVVSLFPFTMEPIWCSSLNSQGLVLQKMKERVVRDPLGGLSSWNSKEGVLDPCSWFGVECSHGNVVSLNLKDLCLHGTLAPEIGQLVHIKSIILRNNYFYGDIPKEILQLQDLEILDLGYNNFSGPFPSEELGNNPSLTTLLLDNNDYLSNLTPEVYRLKTFSELHVHEEQLTGTTTREACVSISNIRHIGQHGEIAHRRKLLQAENGANLLKAKRSDDETLKPSPSPFPSTQSPLSEPFSPSPSESPSDSPTSPEVSPSPSPSPYLSNFFFTLPPSPSPVEAPTPNLSPPANPPMVVSTPPHSNWVSMPSPASSSSQGNANSSNTKQHTVIIWSTVGGFSFLILVSASVFVCFRSSKVVTVKPWATGLSGQLQKAFVSGVPSLKRTELEAACEDFSNIIGSLPGGTIYKGTLSSGVEIAVTSTAVTSSQNWSKNMETQFRKKIEMLSRVNHKNFVNLIGYCEENKPFTRMMVFEYAPNGTLFEHLHVREAEQLDWGMRMRIAMGIAYCMEHLHQLTPPIAYRNILSSSIFLTEDYAAKLSDLSLYTDIVSKKKGSEATQLLGTTSANIKANVYSFGVLLFELITGRVPYAVENDLLDDWAAEYIKGQPLRELVDTSLNSLQANEIEKWEEVINSCVHPDPEKRPTMREVTAKLKEITAMGPDGATPKSSPLWWAEIEIMSTDLSSDVNP</sequence>
<evidence type="ECO:0000256" key="15">
    <source>
        <dbReference type="SAM" id="MobiDB-lite"/>
    </source>
</evidence>
<feature type="domain" description="Protein kinase" evidence="17">
    <location>
        <begin position="412"/>
        <end position="675"/>
    </location>
</feature>
<organism evidence="18 19">
    <name type="scientific">Mucuna pruriens</name>
    <name type="common">Velvet bean</name>
    <name type="synonym">Dolichos pruriens</name>
    <dbReference type="NCBI Taxonomy" id="157652"/>
    <lineage>
        <taxon>Eukaryota</taxon>
        <taxon>Viridiplantae</taxon>
        <taxon>Streptophyta</taxon>
        <taxon>Embryophyta</taxon>
        <taxon>Tracheophyta</taxon>
        <taxon>Spermatophyta</taxon>
        <taxon>Magnoliopsida</taxon>
        <taxon>eudicotyledons</taxon>
        <taxon>Gunneridae</taxon>
        <taxon>Pentapetalae</taxon>
        <taxon>rosids</taxon>
        <taxon>fabids</taxon>
        <taxon>Fabales</taxon>
        <taxon>Fabaceae</taxon>
        <taxon>Papilionoideae</taxon>
        <taxon>50 kb inversion clade</taxon>
        <taxon>NPAAA clade</taxon>
        <taxon>indigoferoid/millettioid clade</taxon>
        <taxon>Phaseoleae</taxon>
        <taxon>Mucuna</taxon>
    </lineage>
</organism>
<accession>A0A371IFH2</accession>
<evidence type="ECO:0000256" key="3">
    <source>
        <dbReference type="ARBA" id="ARBA00022512"/>
    </source>
</evidence>
<evidence type="ECO:0000256" key="7">
    <source>
        <dbReference type="ARBA" id="ARBA00022729"/>
    </source>
</evidence>
<evidence type="ECO:0000256" key="9">
    <source>
        <dbReference type="ARBA" id="ARBA00022821"/>
    </source>
</evidence>
<dbReference type="InterPro" id="IPR001245">
    <property type="entry name" value="Ser-Thr/Tyr_kinase_cat_dom"/>
</dbReference>
<evidence type="ECO:0000256" key="5">
    <source>
        <dbReference type="ARBA" id="ARBA00022614"/>
    </source>
</evidence>
<protein>
    <submittedName>
        <fullName evidence="18">Protein MALE DISCOVERER 2</fullName>
    </submittedName>
</protein>
<dbReference type="Pfam" id="PF07714">
    <property type="entry name" value="PK_Tyr_Ser-Thr"/>
    <property type="match status" value="1"/>
</dbReference>
<keyword evidence="10 16" id="KW-1133">Transmembrane helix</keyword>
<name>A0A371IFH2_MUCPR</name>
<gene>
    <name evidence="18" type="primary">MDIS2</name>
    <name evidence="18" type="ORF">CR513_01278</name>
</gene>
<dbReference type="PANTHER" id="PTHR46084:SF14">
    <property type="entry name" value="PROTEIN KINASE DOMAIN-CONTAINING PROTEIN"/>
    <property type="match status" value="1"/>
</dbReference>
<dbReference type="OrthoDB" id="291737at2759"/>
<dbReference type="Gene3D" id="3.30.200.20">
    <property type="entry name" value="Phosphorylase Kinase, domain 1"/>
    <property type="match status" value="1"/>
</dbReference>
<feature type="compositionally biased region" description="Pro residues" evidence="15">
    <location>
        <begin position="296"/>
        <end position="312"/>
    </location>
</feature>
<keyword evidence="4" id="KW-0964">Secreted</keyword>
<dbReference type="AlphaFoldDB" id="A0A371IFH2"/>
<evidence type="ECO:0000256" key="16">
    <source>
        <dbReference type="SAM" id="Phobius"/>
    </source>
</evidence>
<evidence type="ECO:0000256" key="10">
    <source>
        <dbReference type="ARBA" id="ARBA00022989"/>
    </source>
</evidence>
<feature type="compositionally biased region" description="Low complexity" evidence="15">
    <location>
        <begin position="248"/>
        <end position="275"/>
    </location>
</feature>
<dbReference type="GO" id="GO:0012505">
    <property type="term" value="C:endomembrane system"/>
    <property type="evidence" value="ECO:0007669"/>
    <property type="project" value="UniProtKB-SubCell"/>
</dbReference>
<keyword evidence="19" id="KW-1185">Reference proteome</keyword>
<dbReference type="Gene3D" id="1.10.510.10">
    <property type="entry name" value="Transferase(Phosphotransferase) domain 1"/>
    <property type="match status" value="1"/>
</dbReference>
<evidence type="ECO:0000256" key="13">
    <source>
        <dbReference type="ARBA" id="ARBA00038043"/>
    </source>
</evidence>
<feature type="compositionally biased region" description="Low complexity" evidence="15">
    <location>
        <begin position="322"/>
        <end position="342"/>
    </location>
</feature>
<proteinExistence type="inferred from homology"/>
<evidence type="ECO:0000256" key="8">
    <source>
        <dbReference type="ARBA" id="ARBA00022737"/>
    </source>
</evidence>
<feature type="region of interest" description="Disordered" evidence="15">
    <location>
        <begin position="296"/>
        <end position="342"/>
    </location>
</feature>
<dbReference type="SUPFAM" id="SSF56112">
    <property type="entry name" value="Protein kinase-like (PK-like)"/>
    <property type="match status" value="1"/>
</dbReference>
<feature type="transmembrane region" description="Helical" evidence="16">
    <location>
        <begin position="7"/>
        <end position="28"/>
    </location>
</feature>
<dbReference type="GO" id="GO:0004672">
    <property type="term" value="F:protein kinase activity"/>
    <property type="evidence" value="ECO:0007669"/>
    <property type="project" value="InterPro"/>
</dbReference>
<dbReference type="InterPro" id="IPR011009">
    <property type="entry name" value="Kinase-like_dom_sf"/>
</dbReference>
<dbReference type="SUPFAM" id="SSF52058">
    <property type="entry name" value="L domain-like"/>
    <property type="match status" value="1"/>
</dbReference>
<comment type="similarity">
    <text evidence="13">Belongs to the polygalacturonase-inhibiting protein family.</text>
</comment>
<dbReference type="EMBL" id="QJKJ01000204">
    <property type="protein sequence ID" value="RDY13760.1"/>
    <property type="molecule type" value="Genomic_DNA"/>
</dbReference>
<dbReference type="GO" id="GO:0005524">
    <property type="term" value="F:ATP binding"/>
    <property type="evidence" value="ECO:0007669"/>
    <property type="project" value="InterPro"/>
</dbReference>
<dbReference type="PANTHER" id="PTHR46084">
    <property type="entry name" value="PROTEIN MALE DISCOVERER 2"/>
    <property type="match status" value="1"/>
</dbReference>
<keyword evidence="5" id="KW-0433">Leucine-rich repeat</keyword>
<evidence type="ECO:0000313" key="19">
    <source>
        <dbReference type="Proteomes" id="UP000257109"/>
    </source>
</evidence>
<keyword evidence="9" id="KW-0611">Plant defense</keyword>
<dbReference type="Gene3D" id="3.80.10.10">
    <property type="entry name" value="Ribonuclease Inhibitor"/>
    <property type="match status" value="1"/>
</dbReference>
<keyword evidence="3" id="KW-0134">Cell wall</keyword>
<evidence type="ECO:0000256" key="11">
    <source>
        <dbReference type="ARBA" id="ARBA00023136"/>
    </source>
</evidence>
<dbReference type="GO" id="GO:0006952">
    <property type="term" value="P:defense response"/>
    <property type="evidence" value="ECO:0007669"/>
    <property type="project" value="UniProtKB-KW"/>
</dbReference>
<dbReference type="InterPro" id="IPR000719">
    <property type="entry name" value="Prot_kinase_dom"/>
</dbReference>
<evidence type="ECO:0000259" key="17">
    <source>
        <dbReference type="PROSITE" id="PS50011"/>
    </source>
</evidence>
<keyword evidence="11 16" id="KW-0472">Membrane</keyword>
<evidence type="ECO:0000256" key="2">
    <source>
        <dbReference type="ARBA" id="ARBA00004191"/>
    </source>
</evidence>
<dbReference type="FunFam" id="3.30.200.20:FF:000489">
    <property type="entry name" value="Inactive receptor-like serine/threonine-protein kinase"/>
    <property type="match status" value="1"/>
</dbReference>
<evidence type="ECO:0000256" key="4">
    <source>
        <dbReference type="ARBA" id="ARBA00022525"/>
    </source>
</evidence>
<keyword evidence="12" id="KW-1015">Disulfide bond</keyword>
<keyword evidence="7" id="KW-0732">Signal</keyword>